<dbReference type="Gene3D" id="3.40.1620.10">
    <property type="entry name" value="YefM-like domain"/>
    <property type="match status" value="1"/>
</dbReference>
<evidence type="ECO:0000313" key="3">
    <source>
        <dbReference type="EMBL" id="VGO12964.1"/>
    </source>
</evidence>
<keyword evidence="4" id="KW-1185">Reference proteome</keyword>
<dbReference type="EMBL" id="CAAHFG010000001">
    <property type="protein sequence ID" value="VGO12964.1"/>
    <property type="molecule type" value="Genomic_DNA"/>
</dbReference>
<evidence type="ECO:0000256" key="2">
    <source>
        <dbReference type="RuleBase" id="RU362080"/>
    </source>
</evidence>
<name>A0A6C2TZS6_PONDE</name>
<dbReference type="InterPro" id="IPR036165">
    <property type="entry name" value="YefM-like_sf"/>
</dbReference>
<dbReference type="InterPro" id="IPR006442">
    <property type="entry name" value="Antitoxin_Phd/YefM"/>
</dbReference>
<comment type="function">
    <text evidence="2">Antitoxin component of a type II toxin-antitoxin (TA) system.</text>
</comment>
<evidence type="ECO:0000256" key="1">
    <source>
        <dbReference type="ARBA" id="ARBA00009981"/>
    </source>
</evidence>
<comment type="similarity">
    <text evidence="1 2">Belongs to the phD/YefM antitoxin family.</text>
</comment>
<organism evidence="3 4">
    <name type="scientific">Pontiella desulfatans</name>
    <dbReference type="NCBI Taxonomy" id="2750659"/>
    <lineage>
        <taxon>Bacteria</taxon>
        <taxon>Pseudomonadati</taxon>
        <taxon>Kiritimatiellota</taxon>
        <taxon>Kiritimatiellia</taxon>
        <taxon>Kiritimatiellales</taxon>
        <taxon>Pontiellaceae</taxon>
        <taxon>Pontiella</taxon>
    </lineage>
</organism>
<proteinExistence type="inferred from homology"/>
<dbReference type="Proteomes" id="UP000366872">
    <property type="component" value="Unassembled WGS sequence"/>
</dbReference>
<sequence>MKTVSVREMRDHIGQVLSSAELGETVIIKRHGRKIAKLGPLDATEAGLPSMKKLRDQISNKGKALSKAVIDEREEERY</sequence>
<gene>
    <name evidence="3" type="ORF">PDESU_01518</name>
</gene>
<protein>
    <recommendedName>
        <fullName evidence="2">Antitoxin</fullName>
    </recommendedName>
</protein>
<dbReference type="SUPFAM" id="SSF143120">
    <property type="entry name" value="YefM-like"/>
    <property type="match status" value="1"/>
</dbReference>
<dbReference type="AlphaFoldDB" id="A0A6C2TZS6"/>
<evidence type="ECO:0000313" key="4">
    <source>
        <dbReference type="Proteomes" id="UP000366872"/>
    </source>
</evidence>
<dbReference type="RefSeq" id="WP_136078585.1">
    <property type="nucleotide sequence ID" value="NZ_CAAHFG010000001.1"/>
</dbReference>
<accession>A0A6C2TZS6</accession>
<dbReference type="Pfam" id="PF02604">
    <property type="entry name" value="PhdYeFM_antitox"/>
    <property type="match status" value="1"/>
</dbReference>
<reference evidence="3 4" key="1">
    <citation type="submission" date="2019-04" db="EMBL/GenBank/DDBJ databases">
        <authorList>
            <person name="Van Vliet M D."/>
        </authorList>
    </citation>
    <scope>NUCLEOTIDE SEQUENCE [LARGE SCALE GENOMIC DNA]</scope>
    <source>
        <strain evidence="3 4">F1</strain>
    </source>
</reference>